<name>A0A511D7D7_9PSEU</name>
<dbReference type="Gene3D" id="3.30.565.10">
    <property type="entry name" value="Histidine kinase-like ATPase, C-terminal domain"/>
    <property type="match status" value="1"/>
</dbReference>
<dbReference type="GO" id="GO:0004674">
    <property type="term" value="F:protein serine/threonine kinase activity"/>
    <property type="evidence" value="ECO:0007669"/>
    <property type="project" value="UniProtKB-KW"/>
</dbReference>
<evidence type="ECO:0000313" key="5">
    <source>
        <dbReference type="Proteomes" id="UP000321328"/>
    </source>
</evidence>
<dbReference type="NCBIfam" id="NF041045">
    <property type="entry name" value="RsbA_anti_sig"/>
    <property type="match status" value="1"/>
</dbReference>
<dbReference type="InterPro" id="IPR050267">
    <property type="entry name" value="Anti-sigma-factor_SerPK"/>
</dbReference>
<feature type="domain" description="MEDS" evidence="3">
    <location>
        <begin position="15"/>
        <end position="160"/>
    </location>
</feature>
<evidence type="ECO:0000259" key="3">
    <source>
        <dbReference type="Pfam" id="PF14417"/>
    </source>
</evidence>
<keyword evidence="1" id="KW-0418">Kinase</keyword>
<dbReference type="InterPro" id="IPR003594">
    <property type="entry name" value="HATPase_dom"/>
</dbReference>
<reference evidence="4 5" key="1">
    <citation type="submission" date="2019-07" db="EMBL/GenBank/DDBJ databases">
        <title>Whole genome shotgun sequence of Pseudonocardia asaccharolytica NBRC 16224.</title>
        <authorList>
            <person name="Hosoyama A."/>
            <person name="Uohara A."/>
            <person name="Ohji S."/>
            <person name="Ichikawa N."/>
        </authorList>
    </citation>
    <scope>NUCLEOTIDE SEQUENCE [LARGE SCALE GENOMIC DNA]</scope>
    <source>
        <strain evidence="4 5">NBRC 16224</strain>
    </source>
</reference>
<protein>
    <submittedName>
        <fullName evidence="4">Anti-sigma regulatory factor</fullName>
    </submittedName>
</protein>
<gene>
    <name evidence="4" type="ORF">PA7_45470</name>
</gene>
<keyword evidence="1" id="KW-0808">Transferase</keyword>
<dbReference type="RefSeq" id="WP_028931334.1">
    <property type="nucleotide sequence ID" value="NZ_AUII01000024.1"/>
</dbReference>
<dbReference type="OrthoDB" id="4088450at2"/>
<evidence type="ECO:0000256" key="1">
    <source>
        <dbReference type="ARBA" id="ARBA00022527"/>
    </source>
</evidence>
<dbReference type="EMBL" id="BJVI01000086">
    <property type="protein sequence ID" value="GEL20710.1"/>
    <property type="molecule type" value="Genomic_DNA"/>
</dbReference>
<dbReference type="Pfam" id="PF13581">
    <property type="entry name" value="HATPase_c_2"/>
    <property type="match status" value="1"/>
</dbReference>
<dbReference type="AlphaFoldDB" id="A0A511D7D7"/>
<dbReference type="Proteomes" id="UP000321328">
    <property type="component" value="Unassembled WGS sequence"/>
</dbReference>
<organism evidence="4 5">
    <name type="scientific">Pseudonocardia asaccharolytica DSM 44247 = NBRC 16224</name>
    <dbReference type="NCBI Taxonomy" id="1123024"/>
    <lineage>
        <taxon>Bacteria</taxon>
        <taxon>Bacillati</taxon>
        <taxon>Actinomycetota</taxon>
        <taxon>Actinomycetes</taxon>
        <taxon>Pseudonocardiales</taxon>
        <taxon>Pseudonocardiaceae</taxon>
        <taxon>Pseudonocardia</taxon>
    </lineage>
</organism>
<proteinExistence type="predicted"/>
<dbReference type="CDD" id="cd16936">
    <property type="entry name" value="HATPase_RsbW-like"/>
    <property type="match status" value="1"/>
</dbReference>
<keyword evidence="1" id="KW-0723">Serine/threonine-protein kinase</keyword>
<evidence type="ECO:0000313" key="4">
    <source>
        <dbReference type="EMBL" id="GEL20710.1"/>
    </source>
</evidence>
<dbReference type="PANTHER" id="PTHR35526">
    <property type="entry name" value="ANTI-SIGMA-F FACTOR RSBW-RELATED"/>
    <property type="match status" value="1"/>
</dbReference>
<comment type="caution">
    <text evidence="4">The sequence shown here is derived from an EMBL/GenBank/DDBJ whole genome shotgun (WGS) entry which is preliminary data.</text>
</comment>
<dbReference type="PANTHER" id="PTHR35526:SF3">
    <property type="entry name" value="ANTI-SIGMA-F FACTOR RSBW"/>
    <property type="match status" value="1"/>
</dbReference>
<dbReference type="STRING" id="1123024.GCA_000423625_03968"/>
<evidence type="ECO:0000259" key="2">
    <source>
        <dbReference type="Pfam" id="PF13581"/>
    </source>
</evidence>
<sequence>MKVETTRVAVPLRLRHAAGFFCSPDDLVAQLLPLIGTLLERGEPVALSVRPATERALHTALGNPAGLIVLAEPHPFTRGSGQTTAVRRARELRELTSESGHVTVVAEHDNRLDGVDGRYWTEFDAAANIALGDLPVSLLCFYPELPLHLEILDGARRNHPLLLVDGEFRHNPAHRLPREVLEATPTPAPALLGPPDVQLTYTAWQLREVRTAVANLLTGTSFTPARIEDIVLAINEIATNAVEHGTREAQLSLWLSADGLVCEVHDGGTLADPLPGLRAPRPTDPRGRGMWIARQLCDLLHVWQDRAGTHVRLHASP</sequence>
<keyword evidence="5" id="KW-1185">Reference proteome</keyword>
<dbReference type="SUPFAM" id="SSF55874">
    <property type="entry name" value="ATPase domain of HSP90 chaperone/DNA topoisomerase II/histidine kinase"/>
    <property type="match status" value="1"/>
</dbReference>
<dbReference type="Pfam" id="PF14417">
    <property type="entry name" value="MEDS"/>
    <property type="match status" value="1"/>
</dbReference>
<dbReference type="InterPro" id="IPR036890">
    <property type="entry name" value="HATPase_C_sf"/>
</dbReference>
<dbReference type="InterPro" id="IPR025847">
    <property type="entry name" value="MEDS_domain"/>
</dbReference>
<dbReference type="InterPro" id="IPR047718">
    <property type="entry name" value="RsbA-like_anti_sig"/>
</dbReference>
<accession>A0A511D7D7</accession>
<feature type="domain" description="Histidine kinase/HSP90-like ATPase" evidence="2">
    <location>
        <begin position="204"/>
        <end position="313"/>
    </location>
</feature>